<protein>
    <recommendedName>
        <fullName evidence="5">HTH lysR-type domain-containing protein</fullName>
    </recommendedName>
</protein>
<evidence type="ECO:0000313" key="7">
    <source>
        <dbReference type="Proteomes" id="UP000017133"/>
    </source>
</evidence>
<evidence type="ECO:0000256" key="3">
    <source>
        <dbReference type="ARBA" id="ARBA00023125"/>
    </source>
</evidence>
<dbReference type="InterPro" id="IPR017685">
    <property type="entry name" value="ArgP"/>
</dbReference>
<dbReference type="NCBIfam" id="NF009888">
    <property type="entry name" value="PRK13348.1"/>
    <property type="match status" value="1"/>
</dbReference>
<dbReference type="PRINTS" id="PR00039">
    <property type="entry name" value="HTHLYSR"/>
</dbReference>
<reference evidence="6 7" key="1">
    <citation type="submission" date="2013-10" db="EMBL/GenBank/DDBJ databases">
        <title>Whole Genome Shotgun Sequence of Photorhabdus temperata J3.</title>
        <authorList>
            <person name="Park G.-S."/>
            <person name="Hong S.-J."/>
            <person name="Shin J.-H."/>
        </authorList>
    </citation>
    <scope>NUCLEOTIDE SEQUENCE [LARGE SCALE GENOMIC DNA]</scope>
    <source>
        <strain evidence="6 7">J3</strain>
    </source>
</reference>
<dbReference type="PROSITE" id="PS50931">
    <property type="entry name" value="HTH_LYSR"/>
    <property type="match status" value="1"/>
</dbReference>
<accession>U7R338</accession>
<dbReference type="NCBIfam" id="TIGR03298">
    <property type="entry name" value="argP"/>
    <property type="match status" value="1"/>
</dbReference>
<proteinExistence type="inferred from homology"/>
<evidence type="ECO:0000256" key="4">
    <source>
        <dbReference type="ARBA" id="ARBA00023163"/>
    </source>
</evidence>
<keyword evidence="7" id="KW-1185">Reference proteome</keyword>
<dbReference type="PANTHER" id="PTHR30579:SF2">
    <property type="entry name" value="HTH-TYPE TRANSCRIPTIONAL REGULATOR ARGP"/>
    <property type="match status" value="1"/>
</dbReference>
<dbReference type="PANTHER" id="PTHR30579">
    <property type="entry name" value="TRANSCRIPTIONAL REGULATOR"/>
    <property type="match status" value="1"/>
</dbReference>
<gene>
    <name evidence="6" type="ORF">O185_02780</name>
</gene>
<dbReference type="InterPro" id="IPR036390">
    <property type="entry name" value="WH_DNA-bd_sf"/>
</dbReference>
<dbReference type="GO" id="GO:0003677">
    <property type="term" value="F:DNA binding"/>
    <property type="evidence" value="ECO:0007669"/>
    <property type="project" value="UniProtKB-KW"/>
</dbReference>
<dbReference type="RefSeq" id="WP_021324172.1">
    <property type="nucleotide sequence ID" value="NZ_AXDT01000024.1"/>
</dbReference>
<comment type="caution">
    <text evidence="6">The sequence shown here is derived from an EMBL/GenBank/DDBJ whole genome shotgun (WGS) entry which is preliminary data.</text>
</comment>
<dbReference type="InterPro" id="IPR036388">
    <property type="entry name" value="WH-like_DNA-bd_sf"/>
</dbReference>
<keyword evidence="4" id="KW-0804">Transcription</keyword>
<keyword evidence="3" id="KW-0238">DNA-binding</keyword>
<dbReference type="EMBL" id="AXDT01000024">
    <property type="protein sequence ID" value="ERT14589.1"/>
    <property type="molecule type" value="Genomic_DNA"/>
</dbReference>
<dbReference type="Pfam" id="PF00126">
    <property type="entry name" value="HTH_1"/>
    <property type="match status" value="1"/>
</dbReference>
<evidence type="ECO:0000259" key="5">
    <source>
        <dbReference type="PROSITE" id="PS50931"/>
    </source>
</evidence>
<dbReference type="InterPro" id="IPR050176">
    <property type="entry name" value="LTTR"/>
</dbReference>
<dbReference type="NCBIfam" id="NF002964">
    <property type="entry name" value="PRK03635.1"/>
    <property type="match status" value="1"/>
</dbReference>
<dbReference type="SUPFAM" id="SSF53850">
    <property type="entry name" value="Periplasmic binding protein-like II"/>
    <property type="match status" value="1"/>
</dbReference>
<organism evidence="6 7">
    <name type="scientific">Photorhabdus temperata J3</name>
    <dbReference type="NCBI Taxonomy" id="1389415"/>
    <lineage>
        <taxon>Bacteria</taxon>
        <taxon>Pseudomonadati</taxon>
        <taxon>Pseudomonadota</taxon>
        <taxon>Gammaproteobacteria</taxon>
        <taxon>Enterobacterales</taxon>
        <taxon>Morganellaceae</taxon>
        <taxon>Photorhabdus</taxon>
    </lineage>
</organism>
<evidence type="ECO:0000256" key="2">
    <source>
        <dbReference type="ARBA" id="ARBA00023015"/>
    </source>
</evidence>
<name>U7R338_PHOTE</name>
<dbReference type="InterPro" id="IPR000847">
    <property type="entry name" value="LysR_HTH_N"/>
</dbReference>
<dbReference type="AlphaFoldDB" id="U7R338"/>
<sequence length="299" mass="33969">MKLDVRKSEALLAVIETGSFELAAKQLNLTTSAISQRIRALEEALGVPLVIRGKPCCSTKEGLNLVQYLRREKLLAEEFESDFFGEQNSHLRMTIAINNDTLSSWLFPAISGYIIKENVLIDIIVDDQDFTLKALEEGIAIAAISSVVLPMRGCKAEPLGAIRYKMLCSPLFFRKWFSQGVKRETLLKAPLLVFGRKDKLQSDFLKRHFSMSQEACHCHYIPSTEAFYIAVKMGVGYGMISQLHYQDAVEKGELIDICPGRYTNINLFWHYWHVQSPKLERLTQCLVSEAPRFLISETR</sequence>
<dbReference type="GO" id="GO:0003700">
    <property type="term" value="F:DNA-binding transcription factor activity"/>
    <property type="evidence" value="ECO:0007669"/>
    <property type="project" value="InterPro"/>
</dbReference>
<dbReference type="Proteomes" id="UP000017133">
    <property type="component" value="Unassembled WGS sequence"/>
</dbReference>
<evidence type="ECO:0000256" key="1">
    <source>
        <dbReference type="ARBA" id="ARBA00009437"/>
    </source>
</evidence>
<dbReference type="Gene3D" id="1.10.10.10">
    <property type="entry name" value="Winged helix-like DNA-binding domain superfamily/Winged helix DNA-binding domain"/>
    <property type="match status" value="1"/>
</dbReference>
<dbReference type="InterPro" id="IPR005119">
    <property type="entry name" value="LysR_subst-bd"/>
</dbReference>
<keyword evidence="2" id="KW-0805">Transcription regulation</keyword>
<evidence type="ECO:0000313" key="6">
    <source>
        <dbReference type="EMBL" id="ERT14589.1"/>
    </source>
</evidence>
<dbReference type="SUPFAM" id="SSF46785">
    <property type="entry name" value="Winged helix' DNA-binding domain"/>
    <property type="match status" value="1"/>
</dbReference>
<comment type="similarity">
    <text evidence="1">Belongs to the LysR transcriptional regulatory family.</text>
</comment>
<dbReference type="Pfam" id="PF03466">
    <property type="entry name" value="LysR_substrate"/>
    <property type="match status" value="1"/>
</dbReference>
<dbReference type="PATRIC" id="fig|1389415.4.peg.547"/>
<feature type="domain" description="HTH lysR-type" evidence="5">
    <location>
        <begin position="3"/>
        <end position="59"/>
    </location>
</feature>
<dbReference type="Gene3D" id="3.40.190.290">
    <property type="match status" value="1"/>
</dbReference>